<dbReference type="OrthoDB" id="1684102at2759"/>
<evidence type="ECO:0000256" key="5">
    <source>
        <dbReference type="SAM" id="MobiDB-lite"/>
    </source>
</evidence>
<dbReference type="OMA" id="LPQDVXA"/>
<evidence type="ECO:0000256" key="2">
    <source>
        <dbReference type="ARBA" id="ARBA00022692"/>
    </source>
</evidence>
<protein>
    <recommendedName>
        <fullName evidence="7">Amino acid transporter transmembrane domain-containing protein</fullName>
    </recommendedName>
</protein>
<dbReference type="eggNOG" id="KOG1304">
    <property type="taxonomic scope" value="Eukaryota"/>
</dbReference>
<dbReference type="GO" id="GO:0005774">
    <property type="term" value="C:vacuolar membrane"/>
    <property type="evidence" value="ECO:0007669"/>
    <property type="project" value="TreeGrafter"/>
</dbReference>
<organism evidence="8 9">
    <name type="scientific">Tetranychus urticae</name>
    <name type="common">Two-spotted spider mite</name>
    <dbReference type="NCBI Taxonomy" id="32264"/>
    <lineage>
        <taxon>Eukaryota</taxon>
        <taxon>Metazoa</taxon>
        <taxon>Ecdysozoa</taxon>
        <taxon>Arthropoda</taxon>
        <taxon>Chelicerata</taxon>
        <taxon>Arachnida</taxon>
        <taxon>Acari</taxon>
        <taxon>Acariformes</taxon>
        <taxon>Trombidiformes</taxon>
        <taxon>Prostigmata</taxon>
        <taxon>Eleutherengona</taxon>
        <taxon>Raphignathae</taxon>
        <taxon>Tetranychoidea</taxon>
        <taxon>Tetranychidae</taxon>
        <taxon>Tetranychus</taxon>
    </lineage>
</organism>
<evidence type="ECO:0000313" key="8">
    <source>
        <dbReference type="EnsemblMetazoa" id="tetur32g02020.1"/>
    </source>
</evidence>
<dbReference type="EMBL" id="CAEY01000925">
    <property type="status" value="NOT_ANNOTATED_CDS"/>
    <property type="molecule type" value="Genomic_DNA"/>
</dbReference>
<evidence type="ECO:0000256" key="3">
    <source>
        <dbReference type="ARBA" id="ARBA00022989"/>
    </source>
</evidence>
<feature type="region of interest" description="Disordered" evidence="5">
    <location>
        <begin position="1"/>
        <end position="25"/>
    </location>
</feature>
<keyword evidence="2 6" id="KW-0812">Transmembrane</keyword>
<comment type="subcellular location">
    <subcellularLocation>
        <location evidence="1">Membrane</location>
        <topology evidence="1">Multi-pass membrane protein</topology>
    </subcellularLocation>
</comment>
<feature type="transmembrane region" description="Helical" evidence="6">
    <location>
        <begin position="491"/>
        <end position="513"/>
    </location>
</feature>
<feature type="transmembrane region" description="Helical" evidence="6">
    <location>
        <begin position="266"/>
        <end position="288"/>
    </location>
</feature>
<dbReference type="Pfam" id="PF01490">
    <property type="entry name" value="Aa_trans"/>
    <property type="match status" value="1"/>
</dbReference>
<feature type="compositionally biased region" description="Polar residues" evidence="5">
    <location>
        <begin position="12"/>
        <end position="21"/>
    </location>
</feature>
<feature type="transmembrane region" description="Helical" evidence="6">
    <location>
        <begin position="384"/>
        <end position="407"/>
    </location>
</feature>
<name>T1L250_TETUR</name>
<dbReference type="GO" id="GO:0015179">
    <property type="term" value="F:L-amino acid transmembrane transporter activity"/>
    <property type="evidence" value="ECO:0007669"/>
    <property type="project" value="TreeGrafter"/>
</dbReference>
<dbReference type="STRING" id="32264.T1L250"/>
<dbReference type="PANTHER" id="PTHR22950:SF349">
    <property type="entry name" value="AMINO ACID TRANSPORTER TRANSMEMBRANE DOMAIN-CONTAINING PROTEIN"/>
    <property type="match status" value="1"/>
</dbReference>
<dbReference type="AlphaFoldDB" id="T1L250"/>
<evidence type="ECO:0000256" key="1">
    <source>
        <dbReference type="ARBA" id="ARBA00004141"/>
    </source>
</evidence>
<keyword evidence="4 6" id="KW-0472">Membrane</keyword>
<feature type="transmembrane region" description="Helical" evidence="6">
    <location>
        <begin position="239"/>
        <end position="259"/>
    </location>
</feature>
<feature type="transmembrane region" description="Helical" evidence="6">
    <location>
        <begin position="205"/>
        <end position="233"/>
    </location>
</feature>
<feature type="transmembrane region" description="Helical" evidence="6">
    <location>
        <begin position="339"/>
        <end position="364"/>
    </location>
</feature>
<feature type="domain" description="Amino acid transporter transmembrane" evidence="7">
    <location>
        <begin position="112"/>
        <end position="514"/>
    </location>
</feature>
<reference evidence="9" key="1">
    <citation type="submission" date="2011-08" db="EMBL/GenBank/DDBJ databases">
        <authorList>
            <person name="Rombauts S."/>
        </authorList>
    </citation>
    <scope>NUCLEOTIDE SEQUENCE</scope>
    <source>
        <strain evidence="9">London</strain>
    </source>
</reference>
<evidence type="ECO:0000256" key="6">
    <source>
        <dbReference type="SAM" id="Phobius"/>
    </source>
</evidence>
<dbReference type="KEGG" id="tut:107369530"/>
<gene>
    <name evidence="8" type="primary">107369530</name>
</gene>
<evidence type="ECO:0000256" key="4">
    <source>
        <dbReference type="ARBA" id="ARBA00023136"/>
    </source>
</evidence>
<dbReference type="HOGENOM" id="CLU_009646_0_1_1"/>
<dbReference type="PANTHER" id="PTHR22950">
    <property type="entry name" value="AMINO ACID TRANSPORTER"/>
    <property type="match status" value="1"/>
</dbReference>
<dbReference type="Proteomes" id="UP000015104">
    <property type="component" value="Unassembled WGS sequence"/>
</dbReference>
<dbReference type="InterPro" id="IPR013057">
    <property type="entry name" value="AA_transpt_TM"/>
</dbReference>
<dbReference type="EnsemblMetazoa" id="tetur32g02020.1">
    <property type="protein sequence ID" value="tetur32g02020.1"/>
    <property type="gene ID" value="tetur32g02020"/>
</dbReference>
<feature type="transmembrane region" description="Helical" evidence="6">
    <location>
        <begin position="308"/>
        <end position="327"/>
    </location>
</feature>
<evidence type="ECO:0000313" key="9">
    <source>
        <dbReference type="Proteomes" id="UP000015104"/>
    </source>
</evidence>
<proteinExistence type="predicted"/>
<reference evidence="8" key="2">
    <citation type="submission" date="2015-06" db="UniProtKB">
        <authorList>
            <consortium name="EnsemblMetazoa"/>
        </authorList>
    </citation>
    <scope>IDENTIFICATION</scope>
</reference>
<evidence type="ECO:0000259" key="7">
    <source>
        <dbReference type="Pfam" id="PF01490"/>
    </source>
</evidence>
<feature type="transmembrane region" description="Helical" evidence="6">
    <location>
        <begin position="141"/>
        <end position="163"/>
    </location>
</feature>
<accession>T1L250</accession>
<feature type="transmembrane region" description="Helical" evidence="6">
    <location>
        <begin position="455"/>
        <end position="479"/>
    </location>
</feature>
<sequence length="522" mass="57539">MSSSQDHRLRLSCSTNSSSDDGNYADGTCEINTPTTTTTAVHAIIPVSNYNGSADDPVFTSVNCMSQEVDITALNVDFMPERRIIETHSETKPLIHSSNFPSDHDSPANLTSNTLTFMQLIKANIGTGILAIPNAFANSGLILGTVALPILGFIAIHCMHLLVNSHNKICNILGYRALDYQEVAEKALQLGPRCLRSKAIWARRAVVLFLIITQLGFCCVYSLFVASNLSIVIRVLFGYHLRVELLLIIELPVMILFNLIRNWKHLAIISTIANILQTSGLIFVFYDLCQNLPPISSRPAINDVEKLPLYFGIAIYAFEGIGLVLPLRKEMRHPSALGGFAGILNLGMGVVLCLYTGIGFFGFLKYGPGVQGSITMSWPPEKKYAIVQLMFTIAIFLSYAVQFYVPINIMWPYFATKYELVSGERKTILLDTVLRTLLISLTFLIARLVPELDTVISLVGALSGSCLALIFPPLIDIIVNWDNPFTAKWTLIVIKDAVISLFGILGFFTGTYASTLQILKKT</sequence>
<keyword evidence="3 6" id="KW-1133">Transmembrane helix</keyword>
<keyword evidence="9" id="KW-1185">Reference proteome</keyword>